<keyword evidence="1 4" id="KW-0378">Hydrolase</keyword>
<comment type="caution">
    <text evidence="4">The sequence shown here is derived from an EMBL/GenBank/DDBJ whole genome shotgun (WGS) entry which is preliminary data.</text>
</comment>
<dbReference type="PANTHER" id="PTHR34217">
    <property type="entry name" value="METAL-DEPENDENT CARBOXYPEPTIDASE"/>
    <property type="match status" value="1"/>
</dbReference>
<keyword evidence="1" id="KW-0645">Protease</keyword>
<proteinExistence type="inferred from homology"/>
<dbReference type="SUPFAM" id="SSF55486">
    <property type="entry name" value="Metalloproteases ('zincins'), catalytic domain"/>
    <property type="match status" value="1"/>
</dbReference>
<accession>A0A7W8H7U4</accession>
<dbReference type="EC" id="3.4.17.19" evidence="1"/>
<comment type="cofactor">
    <cofactor evidence="2">
        <name>Zn(2+)</name>
        <dbReference type="ChEBI" id="CHEBI:29105"/>
    </cofactor>
    <text evidence="2">Binds 1 zinc ion per subunit.</text>
</comment>
<organism evidence="4 5">
    <name type="scientific">Catenibacillus scindens</name>
    <dbReference type="NCBI Taxonomy" id="673271"/>
    <lineage>
        <taxon>Bacteria</taxon>
        <taxon>Bacillati</taxon>
        <taxon>Bacillota</taxon>
        <taxon>Clostridia</taxon>
        <taxon>Lachnospirales</taxon>
        <taxon>Lachnospiraceae</taxon>
        <taxon>Catenibacillus</taxon>
    </lineage>
</organism>
<evidence type="ECO:0000313" key="5">
    <source>
        <dbReference type="Proteomes" id="UP000543642"/>
    </source>
</evidence>
<reference evidence="4 5" key="1">
    <citation type="submission" date="2020-08" db="EMBL/GenBank/DDBJ databases">
        <title>Genomic Encyclopedia of Type Strains, Phase IV (KMG-IV): sequencing the most valuable type-strain genomes for metagenomic binning, comparative biology and taxonomic classification.</title>
        <authorList>
            <person name="Goeker M."/>
        </authorList>
    </citation>
    <scope>NUCLEOTIDE SEQUENCE [LARGE SCALE GENOMIC DNA]</scope>
    <source>
        <strain evidence="4 5">DSM 106146</strain>
    </source>
</reference>
<comment type="similarity">
    <text evidence="1">Belongs to the peptidase M32 family.</text>
</comment>
<dbReference type="InterPro" id="IPR001333">
    <property type="entry name" value="Peptidase_M32_Taq"/>
</dbReference>
<comment type="catalytic activity">
    <reaction evidence="1">
        <text>Release of a C-terminal amino acid with broad specificity, except for -Pro.</text>
        <dbReference type="EC" id="3.4.17.19"/>
    </reaction>
</comment>
<dbReference type="EMBL" id="JACHFW010000001">
    <property type="protein sequence ID" value="MBB5263235.1"/>
    <property type="molecule type" value="Genomic_DNA"/>
</dbReference>
<feature type="active site" description="Proton donor/acceptor" evidence="3">
    <location>
        <position position="266"/>
    </location>
</feature>
<keyword evidence="1 4" id="KW-0121">Carboxypeptidase</keyword>
<comment type="function">
    <text evidence="1">Broad specificity carboxypetidase that releases amino acids sequentially from the C-terminus, including neutral, aromatic, polar and basic residues.</text>
</comment>
<dbReference type="CDD" id="cd06460">
    <property type="entry name" value="M32_Taq"/>
    <property type="match status" value="1"/>
</dbReference>
<name>A0A7W8H7U4_9FIRM</name>
<dbReference type="PIRSF" id="PIRSF006615">
    <property type="entry name" value="Zn_crbxpep_Taq"/>
    <property type="match status" value="1"/>
</dbReference>
<evidence type="ECO:0000256" key="2">
    <source>
        <dbReference type="PIRSR" id="PIRSR006615-1"/>
    </source>
</evidence>
<dbReference type="PRINTS" id="PR00998">
    <property type="entry name" value="CRBOXYPTASET"/>
</dbReference>
<dbReference type="Gene3D" id="1.10.1370.30">
    <property type="match status" value="1"/>
</dbReference>
<sequence length="500" mass="57607">MNEKFSQLKSQLDRAYALEAACTLFNWDQYNAPKGSIENTAKIIGTLSGEHYRALINDDVRRLLEELSTDEGLKDLSFHERSILKLLNKQFHKLSLIPPKEYEVFSALIARAYPVWETAKNNNDYAAFAPVLDEIIAYAKKFAGYSQKPGQTLYDAALDDYEEGFTTQILDHFFERLSTSLGPLVKAISQKQDLIDTSFLHKTYPAATQKDFCHFIAQYIGFDFNRGMISESEHPFTTQIHNHDVRFTNHYYENSLDSAIFSAIHEGGHGLYEQGIDDDITMTIAGSGTSMGMHESQSRFYENNLGRSREFWTPIYDKLVDTYPSQLKNVSLEDFYRAINASRPSLIRTEADELTYPFHIMIRYEIEKAIFEGTVTVKQLPDLWREKYKEYLGVVPDNDTEGILQDMHWSGGSFGYFPSYAIGSAIAAQIYHHLATVMPLKTYLTEGRLAPIREYLKEHIHRFGKCKNTQEILKDMTGEPFNPDYYIQYLTQKYTELYNL</sequence>
<evidence type="ECO:0000313" key="4">
    <source>
        <dbReference type="EMBL" id="MBB5263235.1"/>
    </source>
</evidence>
<feature type="binding site" evidence="2">
    <location>
        <position position="265"/>
    </location>
    <ligand>
        <name>Zn(2+)</name>
        <dbReference type="ChEBI" id="CHEBI:29105"/>
        <note>catalytic</note>
    </ligand>
</feature>
<dbReference type="GO" id="GO:0046872">
    <property type="term" value="F:metal ion binding"/>
    <property type="evidence" value="ECO:0007669"/>
    <property type="project" value="UniProtKB-KW"/>
</dbReference>
<evidence type="ECO:0000256" key="1">
    <source>
        <dbReference type="PIRNR" id="PIRNR006615"/>
    </source>
</evidence>
<evidence type="ECO:0000256" key="3">
    <source>
        <dbReference type="PIRSR" id="PIRSR006615-2"/>
    </source>
</evidence>
<dbReference type="RefSeq" id="WP_183770748.1">
    <property type="nucleotide sequence ID" value="NZ_JACHFW010000001.1"/>
</dbReference>
<dbReference type="PROSITE" id="PS52034">
    <property type="entry name" value="PEPTIDASE_M32"/>
    <property type="match status" value="1"/>
</dbReference>
<keyword evidence="1 2" id="KW-0479">Metal-binding</keyword>
<dbReference type="AlphaFoldDB" id="A0A7W8H7U4"/>
<feature type="binding site" evidence="2">
    <location>
        <position position="269"/>
    </location>
    <ligand>
        <name>Zn(2+)</name>
        <dbReference type="ChEBI" id="CHEBI:29105"/>
        <note>catalytic</note>
    </ligand>
</feature>
<keyword evidence="5" id="KW-1185">Reference proteome</keyword>
<dbReference type="Proteomes" id="UP000543642">
    <property type="component" value="Unassembled WGS sequence"/>
</dbReference>
<keyword evidence="1" id="KW-0482">Metalloprotease</keyword>
<dbReference type="PANTHER" id="PTHR34217:SF1">
    <property type="entry name" value="CARBOXYPEPTIDASE 1"/>
    <property type="match status" value="1"/>
</dbReference>
<keyword evidence="2" id="KW-0862">Zinc</keyword>
<protein>
    <recommendedName>
        <fullName evidence="1">Metal-dependent carboxypeptidase</fullName>
        <ecNumber evidence="1">3.4.17.19</ecNumber>
    </recommendedName>
</protein>
<feature type="binding site" evidence="2">
    <location>
        <position position="295"/>
    </location>
    <ligand>
        <name>Zn(2+)</name>
        <dbReference type="ChEBI" id="CHEBI:29105"/>
        <note>catalytic</note>
    </ligand>
</feature>
<dbReference type="GO" id="GO:0004181">
    <property type="term" value="F:metallocarboxypeptidase activity"/>
    <property type="evidence" value="ECO:0007669"/>
    <property type="project" value="UniProtKB-UniRule"/>
</dbReference>
<gene>
    <name evidence="4" type="ORF">HNP82_000329</name>
</gene>
<dbReference type="Pfam" id="PF02074">
    <property type="entry name" value="Peptidase_M32"/>
    <property type="match status" value="1"/>
</dbReference>
<dbReference type="GO" id="GO:0006508">
    <property type="term" value="P:proteolysis"/>
    <property type="evidence" value="ECO:0007669"/>
    <property type="project" value="UniProtKB-UniRule"/>
</dbReference>